<gene>
    <name evidence="1" type="ORF">F480_06225</name>
</gene>
<dbReference type="AlphaFoldDB" id="A0A179CZ58"/>
<proteinExistence type="predicted"/>
<accession>A0A179CZ58</accession>
<reference evidence="1 2" key="1">
    <citation type="submission" date="2014-01" db="EMBL/GenBank/DDBJ databases">
        <authorList>
            <person name="Zuccon D."/>
        </authorList>
    </citation>
    <scope>NUCLEOTIDE SEQUENCE [LARGE SCALE GENOMIC DNA]</scope>
    <source>
        <strain evidence="1 2">Y31</strain>
    </source>
</reference>
<organism evidence="1 2">
    <name type="scientific">Bibersteinia trehalosi Y31</name>
    <dbReference type="NCBI Taxonomy" id="1261658"/>
    <lineage>
        <taxon>Bacteria</taxon>
        <taxon>Pseudomonadati</taxon>
        <taxon>Pseudomonadota</taxon>
        <taxon>Gammaproteobacteria</taxon>
        <taxon>Pasteurellales</taxon>
        <taxon>Pasteurellaceae</taxon>
        <taxon>Bibersteinia</taxon>
    </lineage>
</organism>
<name>A0A179CZ58_BIBTR</name>
<dbReference type="EMBL" id="JACI01000002">
    <property type="protein sequence ID" value="OAQ14900.1"/>
    <property type="molecule type" value="Genomic_DNA"/>
</dbReference>
<protein>
    <submittedName>
        <fullName evidence="1">Uncharacterized protein</fullName>
    </submittedName>
</protein>
<evidence type="ECO:0000313" key="1">
    <source>
        <dbReference type="EMBL" id="OAQ14900.1"/>
    </source>
</evidence>
<dbReference type="Proteomes" id="UP000078358">
    <property type="component" value="Unassembled WGS sequence"/>
</dbReference>
<sequence length="73" mass="8239">MLQNIIRCLLQIVEGKFQQNLKNWSKITFLKFLFLIGQKSENPDDFSSGLLNMAPPAGLEPATYGLTVHRSTD</sequence>
<comment type="caution">
    <text evidence="1">The sequence shown here is derived from an EMBL/GenBank/DDBJ whole genome shotgun (WGS) entry which is preliminary data.</text>
</comment>
<evidence type="ECO:0000313" key="2">
    <source>
        <dbReference type="Proteomes" id="UP000078358"/>
    </source>
</evidence>